<organism evidence="1">
    <name type="scientific">Taylorella asinigenitalis 14/45</name>
    <dbReference type="NCBI Taxonomy" id="1091495"/>
    <lineage>
        <taxon>Bacteria</taxon>
        <taxon>Pseudomonadati</taxon>
        <taxon>Pseudomonadota</taxon>
        <taxon>Betaproteobacteria</taxon>
        <taxon>Burkholderiales</taxon>
        <taxon>Alcaligenaceae</taxon>
        <taxon>Taylorella</taxon>
    </lineage>
</organism>
<dbReference type="EMBL" id="HE681424">
    <property type="protein sequence ID" value="CCG20018.1"/>
    <property type="molecule type" value="Genomic_DNA"/>
</dbReference>
<reference evidence="1" key="1">
    <citation type="journal article" date="2012" name="Vet. Microbiol.">
        <title>Comparative genomic analyses of the Taylorellae.</title>
        <authorList>
            <person name="Hauser H."/>
            <person name="Richter D.C."/>
            <person name="van Tonder A."/>
            <person name="Clark L."/>
            <person name="Preston A."/>
        </authorList>
    </citation>
    <scope>NUCLEOTIDE SEQUENCE</scope>
    <source>
        <strain evidence="1">14/45</strain>
    </source>
</reference>
<gene>
    <name evidence="1" type="ORF">KUM_1237</name>
</gene>
<dbReference type="HOGENOM" id="CLU_943121_0_0_4"/>
<name>I7J2D3_9BURK</name>
<dbReference type="AlphaFoldDB" id="I7J2D3"/>
<dbReference type="RefSeq" id="WP_015552030.1">
    <property type="nucleotide sequence ID" value="NC_021033.1"/>
</dbReference>
<protein>
    <submittedName>
        <fullName evidence="1">Uncharacterized protein</fullName>
    </submittedName>
</protein>
<accession>I7J2D3</accession>
<dbReference type="SUPFAM" id="SSF69349">
    <property type="entry name" value="Phage fibre proteins"/>
    <property type="match status" value="1"/>
</dbReference>
<dbReference type="BioCyc" id="TASI1091495:G13GE-1230-MONOMER"/>
<evidence type="ECO:0000313" key="1">
    <source>
        <dbReference type="EMBL" id="CCG20018.1"/>
    </source>
</evidence>
<sequence>MKNFYARVSDNLDSTIGGNETRTVLSSRTSQIHGLESAEYHDSRKIQIIGNQVTDISSNEKISIGGNQVFDVKGNSQQKIQGNDTLEIIGKKSETIFGSVTENYSSEFINHTIGPAHIYQLSGYKTLINGDVTSIIANNCGFEIIGGDCNKFINGSMDLINVSGNGEISTTGTLKNKSNALLSSFALGGIDCSASSNINFEAGAVIKMFAPQIKQNDRKKSNDFGFKWELGVKKSVMKLVDQTAEYGVAAAVNGLKTEKSKYKVDINIACLKNSLADSKKFKFGNKLLRAVTMII</sequence>
<dbReference type="KEGG" id="tat:KUM_1237"/>
<proteinExistence type="predicted"/>